<evidence type="ECO:0000313" key="2">
    <source>
        <dbReference type="Proteomes" id="UP000236738"/>
    </source>
</evidence>
<name>A0A1H5ZVF9_9FLAO</name>
<keyword evidence="2" id="KW-1185">Reference proteome</keyword>
<proteinExistence type="predicted"/>
<protein>
    <submittedName>
        <fullName evidence="1">Uncharacterized protein</fullName>
    </submittedName>
</protein>
<evidence type="ECO:0000313" key="1">
    <source>
        <dbReference type="EMBL" id="SEG40150.1"/>
    </source>
</evidence>
<accession>A0A1H5ZVF9</accession>
<dbReference type="EMBL" id="FNUS01000005">
    <property type="protein sequence ID" value="SEG40150.1"/>
    <property type="molecule type" value="Genomic_DNA"/>
</dbReference>
<organism evidence="1 2">
    <name type="scientific">Halpernia humi</name>
    <dbReference type="NCBI Taxonomy" id="493375"/>
    <lineage>
        <taxon>Bacteria</taxon>
        <taxon>Pseudomonadati</taxon>
        <taxon>Bacteroidota</taxon>
        <taxon>Flavobacteriia</taxon>
        <taxon>Flavobacteriales</taxon>
        <taxon>Weeksellaceae</taxon>
        <taxon>Chryseobacterium group</taxon>
        <taxon>Halpernia</taxon>
    </lineage>
</organism>
<gene>
    <name evidence="1" type="ORF">SAMN05421847_2220</name>
</gene>
<dbReference type="RefSeq" id="WP_103914092.1">
    <property type="nucleotide sequence ID" value="NZ_FNUS01000005.1"/>
</dbReference>
<dbReference type="AlphaFoldDB" id="A0A1H5ZVF9"/>
<sequence length="313" mass="36477">MIEALKLNKKLIINTDLDGVLSGLILQEFLGCEIVGFCNSDNKLWLIEEEKSHYKQFTFIDMFVVNKDITCIDQHIISYDEQHSFLLKSHGNKINPNLIRGRFFSSTSSYIKKYPFGTVHFIIAELEKNGLDLEKIKLFSAENTLNPIDFFLRADDALITSVEKYKENAKDWWEWLKNYSCEGKITNKFIDYVYSDINAFELKKEVETLLLAKPFYCKKPDGGFFEILDSENRLLPNFKLYLDFIAREINLSPLMMKENFMVLEGIPKRINFKIADFSELMAHSTVSGKKVFSYAFVKSQGKENSFSFTYFEK</sequence>
<dbReference type="Proteomes" id="UP000236738">
    <property type="component" value="Unassembled WGS sequence"/>
</dbReference>
<dbReference type="OrthoDB" id="4718428at2"/>
<reference evidence="2" key="1">
    <citation type="submission" date="2016-10" db="EMBL/GenBank/DDBJ databases">
        <authorList>
            <person name="Varghese N."/>
            <person name="Submissions S."/>
        </authorList>
    </citation>
    <scope>NUCLEOTIDE SEQUENCE [LARGE SCALE GENOMIC DNA]</scope>
    <source>
        <strain evidence="2">DSM 21580</strain>
    </source>
</reference>